<sequence>MSKVSSPSSTPAQTPLPTLSQSTSAAIHSPSPHSQSSSPVAEQTSASASAPSTHIPILPATPFTDFQMRTTQQDDHSSLSFLPPMTLPPNTQSHPQYFKDLKPTRPPRSKEFYRIGPNFERTCQNFDLCDPNGVPIYTIISARFDRGFKKFPNSNSWLSYRRNYFTLTSSFSLVQKGNFSIGKIPPFPVYAVQDGKIKSKVLSFAIRITALRVCIDGDVEELPLVQHTAKRDKGPRDAPAIVPAIPGLLPDHNFMRNNTHYRSSSRLQKIEPFFYRKIGPELGPFCANYPPDDKVAHVVLHDRVQFTTAGGGGSQICKAVVQLIATLEDNVSYVVAWSETQPFTLRNRSPGNYYEDGTLIPRAKKALYAKTYGEDGEEEVKNENPDENNPEKKLNDLLMKHALALSHSFMKDYRELEEDTDVDMDSDDADGHSDTSSVSKERAELSKHNSYKNSVGSVKKFPASKSSQSVLEAESKHSLSMGNQTPYPASVPQAEDKLSKAIKRPGPGQTTFSVVQRSRPGMSEGDSKASIGTEFNAVNSAKNKSELND</sequence>
<feature type="compositionally biased region" description="Polar residues" evidence="3">
    <location>
        <begin position="40"/>
        <end position="52"/>
    </location>
</feature>
<feature type="region of interest" description="Disordered" evidence="3">
    <location>
        <begin position="420"/>
        <end position="549"/>
    </location>
</feature>
<dbReference type="GO" id="GO:0000228">
    <property type="term" value="C:nuclear chromosome"/>
    <property type="evidence" value="ECO:0007669"/>
    <property type="project" value="TreeGrafter"/>
</dbReference>
<comment type="caution">
    <text evidence="5">The sequence shown here is derived from an EMBL/GenBank/DDBJ whole genome shotgun (WGS) entry which is preliminary data.</text>
</comment>
<feature type="domain" description="NDT80" evidence="4">
    <location>
        <begin position="77"/>
        <end position="357"/>
    </location>
</feature>
<dbReference type="GO" id="GO:0051321">
    <property type="term" value="P:meiotic cell cycle"/>
    <property type="evidence" value="ECO:0007669"/>
    <property type="project" value="TreeGrafter"/>
</dbReference>
<gene>
    <name evidence="5" type="ORF">BN980_GECA01s06214g</name>
</gene>
<evidence type="ECO:0000256" key="3">
    <source>
        <dbReference type="SAM" id="MobiDB-lite"/>
    </source>
</evidence>
<dbReference type="InterPro" id="IPR008967">
    <property type="entry name" value="p53-like_TF_DNA-bd_sf"/>
</dbReference>
<accession>A0A0J9YHL5</accession>
<feature type="compositionally biased region" description="Low complexity" evidence="3">
    <location>
        <begin position="22"/>
        <end position="39"/>
    </location>
</feature>
<dbReference type="GO" id="GO:0003677">
    <property type="term" value="F:DNA binding"/>
    <property type="evidence" value="ECO:0007669"/>
    <property type="project" value="UniProtKB-KW"/>
</dbReference>
<evidence type="ECO:0000256" key="1">
    <source>
        <dbReference type="ARBA" id="ARBA00023125"/>
    </source>
</evidence>
<dbReference type="EMBL" id="CCBN010000001">
    <property type="protein sequence ID" value="CDO51437.1"/>
    <property type="molecule type" value="Genomic_DNA"/>
</dbReference>
<keyword evidence="6" id="KW-1185">Reference proteome</keyword>
<organism evidence="5 6">
    <name type="scientific">Geotrichum candidum</name>
    <name type="common">Oospora lactis</name>
    <name type="synonym">Dipodascus geotrichum</name>
    <dbReference type="NCBI Taxonomy" id="1173061"/>
    <lineage>
        <taxon>Eukaryota</taxon>
        <taxon>Fungi</taxon>
        <taxon>Dikarya</taxon>
        <taxon>Ascomycota</taxon>
        <taxon>Saccharomycotina</taxon>
        <taxon>Dipodascomycetes</taxon>
        <taxon>Dipodascales</taxon>
        <taxon>Dipodascaceae</taxon>
        <taxon>Geotrichum</taxon>
    </lineage>
</organism>
<feature type="region of interest" description="Disordered" evidence="3">
    <location>
        <begin position="1"/>
        <end position="59"/>
    </location>
</feature>
<dbReference type="GO" id="GO:0003700">
    <property type="term" value="F:DNA-binding transcription factor activity"/>
    <property type="evidence" value="ECO:0007669"/>
    <property type="project" value="UniProtKB-UniRule"/>
</dbReference>
<dbReference type="PROSITE" id="PS51517">
    <property type="entry name" value="NDT80"/>
    <property type="match status" value="1"/>
</dbReference>
<evidence type="ECO:0000256" key="2">
    <source>
        <dbReference type="PROSITE-ProRule" id="PRU00850"/>
    </source>
</evidence>
<proteinExistence type="predicted"/>
<dbReference type="InterPro" id="IPR052605">
    <property type="entry name" value="Fungal_trans_regulator"/>
</dbReference>
<dbReference type="Proteomes" id="UP000242525">
    <property type="component" value="Unassembled WGS sequence"/>
</dbReference>
<dbReference type="PANTHER" id="PTHR35144:SF2">
    <property type="entry name" value="MEIOSIS-SPECIFIC TRANSCRIPTION FACTOR NDT80"/>
    <property type="match status" value="1"/>
</dbReference>
<dbReference type="GO" id="GO:0045944">
    <property type="term" value="P:positive regulation of transcription by RNA polymerase II"/>
    <property type="evidence" value="ECO:0007669"/>
    <property type="project" value="TreeGrafter"/>
</dbReference>
<feature type="compositionally biased region" description="Polar residues" evidence="3">
    <location>
        <begin position="478"/>
        <end position="487"/>
    </location>
</feature>
<name>A0A0J9YHL5_GEOCN</name>
<protein>
    <submittedName>
        <fullName evidence="5">Similar to Saccharomyces cerevisiae YHR124W NDT80 Meiosis-specific transcription factor required for exit from pachytene and for full meiotic recombination</fullName>
    </submittedName>
</protein>
<feature type="compositionally biased region" description="Polar residues" evidence="3">
    <location>
        <begin position="1"/>
        <end position="21"/>
    </location>
</feature>
<dbReference type="InterPro" id="IPR037141">
    <property type="entry name" value="NDT80_DNA-bd_dom_sf"/>
</dbReference>
<keyword evidence="1 2" id="KW-0238">DNA-binding</keyword>
<reference evidence="5" key="1">
    <citation type="submission" date="2014-03" db="EMBL/GenBank/DDBJ databases">
        <authorList>
            <person name="Casaregola S."/>
        </authorList>
    </citation>
    <scope>NUCLEOTIDE SEQUENCE [LARGE SCALE GENOMIC DNA]</scope>
    <source>
        <strain evidence="5">CLIB 918</strain>
    </source>
</reference>
<dbReference type="Gene3D" id="2.60.40.1390">
    <property type="entry name" value="NDT80 DNA-binding domain"/>
    <property type="match status" value="1"/>
</dbReference>
<dbReference type="InterPro" id="IPR024061">
    <property type="entry name" value="NDT80_DNA-bd_dom"/>
</dbReference>
<feature type="DNA-binding region" description="NDT80" evidence="2">
    <location>
        <begin position="77"/>
        <end position="357"/>
    </location>
</feature>
<evidence type="ECO:0000259" key="4">
    <source>
        <dbReference type="PROSITE" id="PS51517"/>
    </source>
</evidence>
<dbReference type="Pfam" id="PF05224">
    <property type="entry name" value="NDT80_PhoG"/>
    <property type="match status" value="1"/>
</dbReference>
<dbReference type="SUPFAM" id="SSF49417">
    <property type="entry name" value="p53-like transcription factors"/>
    <property type="match status" value="1"/>
</dbReference>
<feature type="compositionally biased region" description="Basic and acidic residues" evidence="3">
    <location>
        <begin position="429"/>
        <end position="447"/>
    </location>
</feature>
<evidence type="ECO:0000313" key="6">
    <source>
        <dbReference type="Proteomes" id="UP000242525"/>
    </source>
</evidence>
<dbReference type="AlphaFoldDB" id="A0A0J9YHL5"/>
<dbReference type="OrthoDB" id="2288358at2759"/>
<dbReference type="PANTHER" id="PTHR35144">
    <property type="entry name" value="MEIOSIS-SPECIFIC TRANSCRIPTION FACTOR NDT80"/>
    <property type="match status" value="1"/>
</dbReference>
<evidence type="ECO:0000313" key="5">
    <source>
        <dbReference type="EMBL" id="CDO51437.1"/>
    </source>
</evidence>